<dbReference type="SUPFAM" id="SSF52799">
    <property type="entry name" value="(Phosphotyrosine protein) phosphatases II"/>
    <property type="match status" value="1"/>
</dbReference>
<evidence type="ECO:0000313" key="6">
    <source>
        <dbReference type="EMBL" id="WFD41571.1"/>
    </source>
</evidence>
<dbReference type="PIRSF" id="PIRSF000941">
    <property type="entry name" value="DUSP12"/>
    <property type="match status" value="1"/>
</dbReference>
<dbReference type="AlphaFoldDB" id="A0AAF0F2C5"/>
<evidence type="ECO:0000313" key="7">
    <source>
        <dbReference type="Proteomes" id="UP001214628"/>
    </source>
</evidence>
<dbReference type="PANTHER" id="PTHR45848">
    <property type="entry name" value="DUAL SPECIFICITY PROTEIN PHOSPHATASE 12 FAMILY MEMBER"/>
    <property type="match status" value="1"/>
</dbReference>
<evidence type="ECO:0000256" key="3">
    <source>
        <dbReference type="ARBA" id="ARBA00022801"/>
    </source>
</evidence>
<dbReference type="GO" id="GO:0008138">
    <property type="term" value="F:protein tyrosine/serine/threonine phosphatase activity"/>
    <property type="evidence" value="ECO:0007669"/>
    <property type="project" value="InterPro"/>
</dbReference>
<dbReference type="Gene3D" id="3.90.190.10">
    <property type="entry name" value="Protein tyrosine phosphatase superfamily"/>
    <property type="match status" value="1"/>
</dbReference>
<evidence type="ECO:0000259" key="5">
    <source>
        <dbReference type="SMART" id="SM00195"/>
    </source>
</evidence>
<keyword evidence="3" id="KW-0378">Hydrolase</keyword>
<dbReference type="InterPro" id="IPR016278">
    <property type="entry name" value="DUSP12"/>
</dbReference>
<dbReference type="EMBL" id="CP118375">
    <property type="protein sequence ID" value="WFD41571.1"/>
    <property type="molecule type" value="Genomic_DNA"/>
</dbReference>
<keyword evidence="4" id="KW-0904">Protein phosphatase</keyword>
<name>A0AAF0F2C5_9BASI</name>
<dbReference type="GO" id="GO:0005634">
    <property type="term" value="C:nucleus"/>
    <property type="evidence" value="ECO:0007669"/>
    <property type="project" value="TreeGrafter"/>
</dbReference>
<dbReference type="PANTHER" id="PTHR45848:SF4">
    <property type="entry name" value="DUAL SPECIFICITY PROTEIN PHOSPHATASE 12"/>
    <property type="match status" value="1"/>
</dbReference>
<keyword evidence="7" id="KW-1185">Reference proteome</keyword>
<feature type="domain" description="Tyrosine-protein phosphatase" evidence="5">
    <location>
        <begin position="1"/>
        <end position="173"/>
    </location>
</feature>
<dbReference type="InterPro" id="IPR029021">
    <property type="entry name" value="Prot-tyrosine_phosphatase-like"/>
</dbReference>
<protein>
    <recommendedName>
        <fullName evidence="2">protein-tyrosine-phosphatase</fullName>
        <ecNumber evidence="2">3.1.3.48</ecNumber>
    </recommendedName>
</protein>
<proteinExistence type="inferred from homology"/>
<dbReference type="InterPro" id="IPR020422">
    <property type="entry name" value="TYR_PHOSPHATASE_DUAL_dom"/>
</dbReference>
<dbReference type="Proteomes" id="UP001214628">
    <property type="component" value="Chromosome 1"/>
</dbReference>
<evidence type="ECO:0000256" key="2">
    <source>
        <dbReference type="ARBA" id="ARBA00013064"/>
    </source>
</evidence>
<evidence type="ECO:0000256" key="4">
    <source>
        <dbReference type="ARBA" id="ARBA00022912"/>
    </source>
</evidence>
<dbReference type="SMART" id="SM00195">
    <property type="entry name" value="DSPc"/>
    <property type="match status" value="1"/>
</dbReference>
<organism evidence="6 7">
    <name type="scientific">Malassezia psittaci</name>
    <dbReference type="NCBI Taxonomy" id="1821823"/>
    <lineage>
        <taxon>Eukaryota</taxon>
        <taxon>Fungi</taxon>
        <taxon>Dikarya</taxon>
        <taxon>Basidiomycota</taxon>
        <taxon>Ustilaginomycotina</taxon>
        <taxon>Malasseziomycetes</taxon>
        <taxon>Malasseziales</taxon>
        <taxon>Malasseziaceae</taxon>
        <taxon>Malassezia</taxon>
    </lineage>
</organism>
<comment type="similarity">
    <text evidence="1">Belongs to the protein-tyrosine phosphatase family. Non-receptor class dual specificity subfamily.</text>
</comment>
<sequence length="368" mass="41711">MDEVVPKLWVGDLSASVAPSYLEAANVHWILSCMRSPPAFPSEIPTEDGHTRSIPKENMLVIPIDDQDDTPVYIYFDKCNRFIADALKEEWIPNDDSQETISPEDYIEGLTLRNGQPGLWRAQASGSVLIVAAYLMWSRDLHVDQALRVIRRQRPIAQPNDGFMQQLQLYESKNRRVVLQDREVRTYLLNHTHAMDGHLTPEMLLINPENQMKNEQASQSNENRQESKARLILRCKMCRRELANDQHVVQHEPGKGKLAFEPHRRDDVRRGGDWTPAAVQAVGPSQPALPSNLARIQAGITAQTKQPSLLHSPQCSAYFVEPLKWMSESSDLVEGELSGRILCPNKRCNAKLGNWTWAGSQCAWYVSL</sequence>
<dbReference type="EC" id="3.1.3.48" evidence="2"/>
<reference evidence="6" key="1">
    <citation type="submission" date="2023-02" db="EMBL/GenBank/DDBJ databases">
        <title>Mating type loci evolution in Malassezia.</title>
        <authorList>
            <person name="Coelho M.A."/>
        </authorList>
    </citation>
    <scope>NUCLEOTIDE SEQUENCE</scope>
    <source>
        <strain evidence="6">CBS 14136</strain>
    </source>
</reference>
<dbReference type="GO" id="GO:0004725">
    <property type="term" value="F:protein tyrosine phosphatase activity"/>
    <property type="evidence" value="ECO:0007669"/>
    <property type="project" value="UniProtKB-EC"/>
</dbReference>
<accession>A0AAF0F2C5</accession>
<evidence type="ECO:0000256" key="1">
    <source>
        <dbReference type="ARBA" id="ARBA00008601"/>
    </source>
</evidence>
<gene>
    <name evidence="6" type="ORF">MPSI1_000202</name>
</gene>